<dbReference type="RefSeq" id="WP_123255360.1">
    <property type="nucleotide sequence ID" value="NZ_RBED01000094.1"/>
</dbReference>
<evidence type="ECO:0000256" key="1">
    <source>
        <dbReference type="ARBA" id="ARBA00004141"/>
    </source>
</evidence>
<evidence type="ECO:0000313" key="8">
    <source>
        <dbReference type="EMBL" id="RNL55345.1"/>
    </source>
</evidence>
<evidence type="ECO:0000259" key="7">
    <source>
        <dbReference type="PROSITE" id="PS50928"/>
    </source>
</evidence>
<keyword evidence="2 6" id="KW-0813">Transport</keyword>
<keyword evidence="9" id="KW-1185">Reference proteome</keyword>
<keyword evidence="4 6" id="KW-1133">Transmembrane helix</keyword>
<comment type="similarity">
    <text evidence="6">Belongs to the binding-protein-dependent transport system permease family.</text>
</comment>
<dbReference type="Pfam" id="PF00528">
    <property type="entry name" value="BPD_transp_1"/>
    <property type="match status" value="1"/>
</dbReference>
<evidence type="ECO:0000313" key="9">
    <source>
        <dbReference type="Proteomes" id="UP000273807"/>
    </source>
</evidence>
<dbReference type="InterPro" id="IPR035906">
    <property type="entry name" value="MetI-like_sf"/>
</dbReference>
<dbReference type="InterPro" id="IPR000515">
    <property type="entry name" value="MetI-like"/>
</dbReference>
<evidence type="ECO:0000256" key="5">
    <source>
        <dbReference type="ARBA" id="ARBA00023136"/>
    </source>
</evidence>
<dbReference type="GO" id="GO:0055085">
    <property type="term" value="P:transmembrane transport"/>
    <property type="evidence" value="ECO:0007669"/>
    <property type="project" value="InterPro"/>
</dbReference>
<dbReference type="PROSITE" id="PS50928">
    <property type="entry name" value="ABC_TM1"/>
    <property type="match status" value="1"/>
</dbReference>
<reference evidence="8 9" key="1">
    <citation type="submission" date="2018-10" db="EMBL/GenBank/DDBJ databases">
        <title>Genome sequencing of Arthrobacter oryzae TNB02.</title>
        <authorList>
            <person name="Cho Y.-J."/>
            <person name="Cho A."/>
            <person name="Kim O.-S."/>
        </authorList>
    </citation>
    <scope>NUCLEOTIDE SEQUENCE [LARGE SCALE GENOMIC DNA]</scope>
    <source>
        <strain evidence="8 9">TNB02</strain>
    </source>
</reference>
<dbReference type="GO" id="GO:0005886">
    <property type="term" value="C:plasma membrane"/>
    <property type="evidence" value="ECO:0007669"/>
    <property type="project" value="UniProtKB-SubCell"/>
</dbReference>
<dbReference type="Proteomes" id="UP000273807">
    <property type="component" value="Unassembled WGS sequence"/>
</dbReference>
<sequence length="236" mass="24944">MEWFLANSTQVFGLAGQHLVLAVIPMILGVIIAIPLAQLARQNRTLRSVVLTSSSLLYTIPSLALFIILPTILNTRILDPLNVIVGLTVYAVALLVRAVLDAFDSVDEDLRQAAAAMGFKPLARFLQIDLPLSFPVLFAGLRVVSVSNISLVSVAALLGIGNLGMLFTSGLQRDFVTEVMVGIIAILVLALIMDALLVLLERLLTPWTRAGAKPATVAAPSEAGRPQEAVAGSGAA</sequence>
<gene>
    <name evidence="8" type="ORF">D7003_10310</name>
</gene>
<dbReference type="EMBL" id="RBED01000094">
    <property type="protein sequence ID" value="RNL55345.1"/>
    <property type="molecule type" value="Genomic_DNA"/>
</dbReference>
<proteinExistence type="inferred from homology"/>
<keyword evidence="3 6" id="KW-0812">Transmembrane</keyword>
<evidence type="ECO:0000256" key="6">
    <source>
        <dbReference type="RuleBase" id="RU363032"/>
    </source>
</evidence>
<feature type="transmembrane region" description="Helical" evidence="6">
    <location>
        <begin position="12"/>
        <end position="37"/>
    </location>
</feature>
<comment type="subcellular location">
    <subcellularLocation>
        <location evidence="6">Cell membrane</location>
        <topology evidence="6">Multi-pass membrane protein</topology>
    </subcellularLocation>
    <subcellularLocation>
        <location evidence="1">Membrane</location>
        <topology evidence="1">Multi-pass membrane protein</topology>
    </subcellularLocation>
</comment>
<dbReference type="PANTHER" id="PTHR30177:SF4">
    <property type="entry name" value="OSMOPROTECTANT IMPORT PERMEASE PROTEIN OSMW"/>
    <property type="match status" value="1"/>
</dbReference>
<dbReference type="PANTHER" id="PTHR30177">
    <property type="entry name" value="GLYCINE BETAINE/L-PROLINE TRANSPORT SYSTEM PERMEASE PROTEIN PROW"/>
    <property type="match status" value="1"/>
</dbReference>
<feature type="transmembrane region" description="Helical" evidence="6">
    <location>
        <begin position="149"/>
        <end position="167"/>
    </location>
</feature>
<feature type="transmembrane region" description="Helical" evidence="6">
    <location>
        <begin position="49"/>
        <end position="69"/>
    </location>
</feature>
<protein>
    <submittedName>
        <fullName evidence="8">ABC transporter permease subunit</fullName>
    </submittedName>
</protein>
<feature type="domain" description="ABC transmembrane type-1" evidence="7">
    <location>
        <begin position="15"/>
        <end position="197"/>
    </location>
</feature>
<evidence type="ECO:0000256" key="4">
    <source>
        <dbReference type="ARBA" id="ARBA00022989"/>
    </source>
</evidence>
<dbReference type="Gene3D" id="1.10.3720.10">
    <property type="entry name" value="MetI-like"/>
    <property type="match status" value="1"/>
</dbReference>
<dbReference type="GO" id="GO:0031460">
    <property type="term" value="P:glycine betaine transport"/>
    <property type="evidence" value="ECO:0007669"/>
    <property type="project" value="TreeGrafter"/>
</dbReference>
<dbReference type="AlphaFoldDB" id="A0A3N0BZK0"/>
<evidence type="ECO:0000256" key="2">
    <source>
        <dbReference type="ARBA" id="ARBA00022448"/>
    </source>
</evidence>
<dbReference type="InterPro" id="IPR051204">
    <property type="entry name" value="ABC_transp_perm/SBD"/>
</dbReference>
<evidence type="ECO:0000256" key="3">
    <source>
        <dbReference type="ARBA" id="ARBA00022692"/>
    </source>
</evidence>
<name>A0A3N0BZK0_9MICC</name>
<comment type="caution">
    <text evidence="8">The sequence shown here is derived from an EMBL/GenBank/DDBJ whole genome shotgun (WGS) entry which is preliminary data.</text>
</comment>
<dbReference type="SUPFAM" id="SSF161098">
    <property type="entry name" value="MetI-like"/>
    <property type="match status" value="1"/>
</dbReference>
<organism evidence="8 9">
    <name type="scientific">Arthrobacter oryzae</name>
    <dbReference type="NCBI Taxonomy" id="409290"/>
    <lineage>
        <taxon>Bacteria</taxon>
        <taxon>Bacillati</taxon>
        <taxon>Actinomycetota</taxon>
        <taxon>Actinomycetes</taxon>
        <taxon>Micrococcales</taxon>
        <taxon>Micrococcaceae</taxon>
        <taxon>Arthrobacter</taxon>
    </lineage>
</organism>
<feature type="transmembrane region" description="Helical" evidence="6">
    <location>
        <begin position="81"/>
        <end position="100"/>
    </location>
</feature>
<dbReference type="OrthoDB" id="3233284at2"/>
<feature type="transmembrane region" description="Helical" evidence="6">
    <location>
        <begin position="179"/>
        <end position="200"/>
    </location>
</feature>
<keyword evidence="5 6" id="KW-0472">Membrane</keyword>
<accession>A0A3N0BZK0</accession>
<dbReference type="CDD" id="cd06261">
    <property type="entry name" value="TM_PBP2"/>
    <property type="match status" value="1"/>
</dbReference>